<comment type="caution">
    <text evidence="4">The sequence shown here is derived from an EMBL/GenBank/DDBJ whole genome shotgun (WGS) entry which is preliminary data.</text>
</comment>
<feature type="domain" description="Secretion system C-terminal sorting" evidence="3">
    <location>
        <begin position="703"/>
        <end position="772"/>
    </location>
</feature>
<evidence type="ECO:0000259" key="3">
    <source>
        <dbReference type="Pfam" id="PF18962"/>
    </source>
</evidence>
<evidence type="ECO:0000256" key="1">
    <source>
        <dbReference type="ARBA" id="ARBA00022729"/>
    </source>
</evidence>
<dbReference type="NCBIfam" id="TIGR04183">
    <property type="entry name" value="Por_Secre_tail"/>
    <property type="match status" value="1"/>
</dbReference>
<organism evidence="4 5">
    <name type="scientific">Flavobacterium microcysteis</name>
    <dbReference type="NCBI Taxonomy" id="2596891"/>
    <lineage>
        <taxon>Bacteria</taxon>
        <taxon>Pseudomonadati</taxon>
        <taxon>Bacteroidota</taxon>
        <taxon>Flavobacteriia</taxon>
        <taxon>Flavobacteriales</taxon>
        <taxon>Flavobacteriaceae</taxon>
        <taxon>Flavobacterium</taxon>
    </lineage>
</organism>
<dbReference type="Pfam" id="PF03382">
    <property type="entry name" value="DUF285"/>
    <property type="match status" value="2"/>
</dbReference>
<dbReference type="OrthoDB" id="9813840at2"/>
<evidence type="ECO:0000313" key="4">
    <source>
        <dbReference type="EMBL" id="TPD67215.1"/>
    </source>
</evidence>
<reference evidence="4 5" key="1">
    <citation type="submission" date="2019-06" db="EMBL/GenBank/DDBJ databases">
        <title>Flavobacterium sp. MaA-Y11 from geoumgang.</title>
        <authorList>
            <person name="Jeong S."/>
        </authorList>
    </citation>
    <scope>NUCLEOTIDE SEQUENCE [LARGE SCALE GENOMIC DNA]</scope>
    <source>
        <strain evidence="4 5">MaA-Y11</strain>
    </source>
</reference>
<dbReference type="InterPro" id="IPR026444">
    <property type="entry name" value="Secre_tail"/>
</dbReference>
<dbReference type="EMBL" id="VFJE01000055">
    <property type="protein sequence ID" value="TPD67215.1"/>
    <property type="molecule type" value="Genomic_DNA"/>
</dbReference>
<keyword evidence="5" id="KW-1185">Reference proteome</keyword>
<gene>
    <name evidence="4" type="ORF">FJA49_13115</name>
</gene>
<name>A0A501Q4C3_9FLAO</name>
<evidence type="ECO:0000256" key="2">
    <source>
        <dbReference type="SAM" id="SignalP"/>
    </source>
</evidence>
<dbReference type="InterPro" id="IPR011889">
    <property type="entry name" value="Liste_lipo_26"/>
</dbReference>
<keyword evidence="1 2" id="KW-0732">Signal</keyword>
<dbReference type="AlphaFoldDB" id="A0A501Q4C3"/>
<dbReference type="Proteomes" id="UP000319175">
    <property type="component" value="Unassembled WGS sequence"/>
</dbReference>
<proteinExistence type="predicted"/>
<dbReference type="NCBIfam" id="TIGR02167">
    <property type="entry name" value="Liste_lipo_26"/>
    <property type="match status" value="4"/>
</dbReference>
<sequence length="775" mass="83285">MKIKLLLLVFFLMATFPSFGQFITEWNTGASTTITVPTTGTGYNYTATIARLDTPATIITTLNNVTGNAQFTGLAINTNYQVKITGTFPRIYFNNSGDKVKLKNIAQWGNIAWTNFASAFYGCTTMNITATDVPVLSGVTNMSQMFQFCIALNGPTNIGNWNTATVTNMSNLFSGATIFNQNIGTWNTAAVTTMSNMFANATNFNQNIGNWNTGAVAIMEYMFYAAKNFNQPIGNWNTTSLTNTDGMFSQASAFNQNINNWNMGAVTITRSMFTAATAFNQPIGNWNTSTVTTMSGMFSDATAFNQNIGNWNTAAVTDMSTLFSGATAFNQNIGNWNMGNVINMNAMFKGASAFNQNIGNWNVSSAVNMLNMFQQATSFNQDISNWDISSAISMEAMFKDASAFNQNLGPWGARLNLNSSLGGFFGGMLDNCGMSIANYDATLVGFSANGPQSRVLGAAGLYYCNDGAAARANLLLPVVNGGKGWNITGDTSLAASTPLLAVSGTTTTLAYSGCNYDWSNPTNRARKMLTVNPNGNNFSPSNVQINNNTIGALPNGVTSTDGYYQISNGTNSTRVSNRLVSITDSGNHTVNDGIIVRVYYSISEYTNLVVNAPPAGDIVDAGWFLSGNNTAATVIATMSAGTYALPNAEKIIPFNSGSENGIAFVEFRLTKTGTIGLYAKTQEGSLAPELSVPDRSKSLAIKMYPNPTKNLLHLEFTDSQNTKIQKIAITNMLGQTIYTITENSKSIDVSLLASGIYQISVSTDRGNWNGKFIKE</sequence>
<dbReference type="Pfam" id="PF18962">
    <property type="entry name" value="Por_Secre_tail"/>
    <property type="match status" value="1"/>
</dbReference>
<feature type="signal peptide" evidence="2">
    <location>
        <begin position="1"/>
        <end position="20"/>
    </location>
</feature>
<protein>
    <submittedName>
        <fullName evidence="4">BspA family leucine-rich repeat surface protein</fullName>
    </submittedName>
</protein>
<dbReference type="RefSeq" id="WP_140001373.1">
    <property type="nucleotide sequence ID" value="NZ_VFJE01000055.1"/>
</dbReference>
<feature type="chain" id="PRO_5021430987" evidence="2">
    <location>
        <begin position="21"/>
        <end position="775"/>
    </location>
</feature>
<dbReference type="InterPro" id="IPR005046">
    <property type="entry name" value="DUF285"/>
</dbReference>
<reference evidence="4 5" key="2">
    <citation type="submission" date="2019-06" db="EMBL/GenBank/DDBJ databases">
        <authorList>
            <person name="Seo Y."/>
        </authorList>
    </citation>
    <scope>NUCLEOTIDE SEQUENCE [LARGE SCALE GENOMIC DNA]</scope>
    <source>
        <strain evidence="4 5">MaA-Y11</strain>
    </source>
</reference>
<evidence type="ECO:0000313" key="5">
    <source>
        <dbReference type="Proteomes" id="UP000319175"/>
    </source>
</evidence>
<accession>A0A501Q4C3</accession>